<evidence type="ECO:0000256" key="4">
    <source>
        <dbReference type="SAM" id="MobiDB-lite"/>
    </source>
</evidence>
<reference evidence="6 7" key="1">
    <citation type="submission" date="2018-05" db="EMBL/GenBank/DDBJ databases">
        <title>Evolution of GPA BGCs.</title>
        <authorList>
            <person name="Waglechner N."/>
            <person name="Wright G.D."/>
        </authorList>
    </citation>
    <scope>NUCLEOTIDE SEQUENCE [LARGE SCALE GENOMIC DNA]</scope>
    <source>
        <strain evidence="6 7">A82846</strain>
    </source>
</reference>
<dbReference type="PROSITE" id="PS50043">
    <property type="entry name" value="HTH_LUXR_2"/>
    <property type="match status" value="1"/>
</dbReference>
<name>A0A428Z760_KIBAR</name>
<keyword evidence="2" id="KW-0238">DNA-binding</keyword>
<dbReference type="Gene3D" id="3.40.50.300">
    <property type="entry name" value="P-loop containing nucleotide triphosphate hydrolases"/>
    <property type="match status" value="1"/>
</dbReference>
<proteinExistence type="predicted"/>
<dbReference type="GO" id="GO:0003677">
    <property type="term" value="F:DNA binding"/>
    <property type="evidence" value="ECO:0007669"/>
    <property type="project" value="UniProtKB-KW"/>
</dbReference>
<dbReference type="InterPro" id="IPR000792">
    <property type="entry name" value="Tscrpt_reg_LuxR_C"/>
</dbReference>
<protein>
    <submittedName>
        <fullName evidence="6">LuxR family transcriptional regulator</fullName>
    </submittedName>
</protein>
<sequence length="958" mass="103326">MSSDCAHPSFLLAPPPEMSPAPGSPSPVRAGSASPARGEMDRRVAPSRSRQCGERLMARTFLRWKAAGMPEARSGGVRPRMPRTKIVVPELPARLVSRSRLWTELDRAEDCAVTLVQAPAGFGKTLLLAEWIRRGHLSATAWVSLDSDDNDDRRFWSAVLAALDACPGVRADNPLQELMLPARPSSDPGFLAEIVDVLDDLPSPVRLVLDDMHELTAAEPLQGLETLIRFQPAGLRLVLLTRFGPWLPLSRLRLSGQLREVCADKLKFTMDEADALLRTAGVRLSTVQIQQLVRHTEGWAAALRLVAQALNETDAQERFLADSAAADRVVAGYLVDEVLSCFPDATRDFLCAISGCEEVSASLAAAVSGRADAGEMLCRLERETTLVVSTGTGRRWYRVHALLRSHLYTELQRQAPNRAATLHGNAADWLAAHHCPAQAIAHACLAGDCERVGALLRRNALPLILSGEHVVLRRALAVLGDESTVDEPWAALISALLHLESGEPAAASADLARAEALPPADETPELKSLRQFVRSCLAQFADMARITESPGSTAGNVPAVDALAKLHQGTTLLAAANRARAREWMHAALAIARDNGYEYLSAQCLTILGRIAAAEGDFRLMSDLATSVDARIAGGLPARTAGMWARLLLAYGAFLRAEPAECLRQTARAAGLFDTWVPMPSQSLSLLMRTLRGAAQFDTGDRAAGLRQMREARLNAVGGQFAPDDVALAVVLEHRAATLLGWSGVANAVVRWAKELIPASGEVLLIRARGQLALHRHGSARTVLKPLLDGSVRPALPWSTVEAWLLKTEIALRTAQASQARRALRTALSIAAPMEALYPVVYAAPEVMALLARQVGRLGAVDEFASRVLVVRSSIDTTSAPPVSLTERERGVLRLLPTQRSFAEIAQDLTVSPNTVKTHVRAIYTKLGVGTRRDALAVAVDQGLLEATRWIPGPRASH</sequence>
<keyword evidence="3" id="KW-0804">Transcription</keyword>
<evidence type="ECO:0000259" key="5">
    <source>
        <dbReference type="PROSITE" id="PS50043"/>
    </source>
</evidence>
<dbReference type="InterPro" id="IPR059106">
    <property type="entry name" value="WHD_MalT"/>
</dbReference>
<evidence type="ECO:0000256" key="1">
    <source>
        <dbReference type="ARBA" id="ARBA00023015"/>
    </source>
</evidence>
<dbReference type="Proteomes" id="UP000287547">
    <property type="component" value="Unassembled WGS sequence"/>
</dbReference>
<evidence type="ECO:0000256" key="3">
    <source>
        <dbReference type="ARBA" id="ARBA00023163"/>
    </source>
</evidence>
<dbReference type="GO" id="GO:0006355">
    <property type="term" value="P:regulation of DNA-templated transcription"/>
    <property type="evidence" value="ECO:0007669"/>
    <property type="project" value="InterPro"/>
</dbReference>
<accession>A0A428Z760</accession>
<dbReference type="PRINTS" id="PR00038">
    <property type="entry name" value="HTHLUXR"/>
</dbReference>
<dbReference type="InterPro" id="IPR036388">
    <property type="entry name" value="WH-like_DNA-bd_sf"/>
</dbReference>
<dbReference type="SUPFAM" id="SSF52540">
    <property type="entry name" value="P-loop containing nucleoside triphosphate hydrolases"/>
    <property type="match status" value="1"/>
</dbReference>
<dbReference type="SUPFAM" id="SSF46894">
    <property type="entry name" value="C-terminal effector domain of the bipartite response regulators"/>
    <property type="match status" value="1"/>
</dbReference>
<evidence type="ECO:0000313" key="6">
    <source>
        <dbReference type="EMBL" id="RSM83206.1"/>
    </source>
</evidence>
<dbReference type="Pfam" id="PF00196">
    <property type="entry name" value="GerE"/>
    <property type="match status" value="1"/>
</dbReference>
<organism evidence="6 7">
    <name type="scientific">Kibdelosporangium aridum</name>
    <dbReference type="NCBI Taxonomy" id="2030"/>
    <lineage>
        <taxon>Bacteria</taxon>
        <taxon>Bacillati</taxon>
        <taxon>Actinomycetota</taxon>
        <taxon>Actinomycetes</taxon>
        <taxon>Pseudonocardiales</taxon>
        <taxon>Pseudonocardiaceae</taxon>
        <taxon>Kibdelosporangium</taxon>
    </lineage>
</organism>
<keyword evidence="1" id="KW-0805">Transcription regulation</keyword>
<feature type="domain" description="HTH luxR-type" evidence="5">
    <location>
        <begin position="878"/>
        <end position="943"/>
    </location>
</feature>
<dbReference type="PANTHER" id="PTHR44688:SF16">
    <property type="entry name" value="DNA-BINDING TRANSCRIPTIONAL ACTIVATOR DEVR_DOSR"/>
    <property type="match status" value="1"/>
</dbReference>
<dbReference type="SMART" id="SM00421">
    <property type="entry name" value="HTH_LUXR"/>
    <property type="match status" value="1"/>
</dbReference>
<dbReference type="Gene3D" id="1.10.10.10">
    <property type="entry name" value="Winged helix-like DNA-binding domain superfamily/Winged helix DNA-binding domain"/>
    <property type="match status" value="1"/>
</dbReference>
<dbReference type="InterPro" id="IPR027417">
    <property type="entry name" value="P-loop_NTPase"/>
</dbReference>
<evidence type="ECO:0000256" key="2">
    <source>
        <dbReference type="ARBA" id="ARBA00023125"/>
    </source>
</evidence>
<dbReference type="EMBL" id="QHKI01000020">
    <property type="protein sequence ID" value="RSM83206.1"/>
    <property type="molecule type" value="Genomic_DNA"/>
</dbReference>
<feature type="compositionally biased region" description="Pro residues" evidence="4">
    <location>
        <begin position="13"/>
        <end position="25"/>
    </location>
</feature>
<dbReference type="Pfam" id="PF25873">
    <property type="entry name" value="WHD_MalT"/>
    <property type="match status" value="1"/>
</dbReference>
<dbReference type="InterPro" id="IPR016032">
    <property type="entry name" value="Sig_transdc_resp-reg_C-effctor"/>
</dbReference>
<feature type="region of interest" description="Disordered" evidence="4">
    <location>
        <begin position="1"/>
        <end position="51"/>
    </location>
</feature>
<evidence type="ECO:0000313" key="7">
    <source>
        <dbReference type="Proteomes" id="UP000287547"/>
    </source>
</evidence>
<gene>
    <name evidence="6" type="ORF">DMH04_24055</name>
</gene>
<dbReference type="OrthoDB" id="134985at2"/>
<comment type="caution">
    <text evidence="6">The sequence shown here is derived from an EMBL/GenBank/DDBJ whole genome shotgun (WGS) entry which is preliminary data.</text>
</comment>
<dbReference type="CDD" id="cd06170">
    <property type="entry name" value="LuxR_C_like"/>
    <property type="match status" value="1"/>
</dbReference>
<dbReference type="AlphaFoldDB" id="A0A428Z760"/>
<dbReference type="PANTHER" id="PTHR44688">
    <property type="entry name" value="DNA-BINDING TRANSCRIPTIONAL ACTIVATOR DEVR_DOSR"/>
    <property type="match status" value="1"/>
</dbReference>